<dbReference type="EMBL" id="BPLQ01004379">
    <property type="protein sequence ID" value="GIY07682.1"/>
    <property type="molecule type" value="Genomic_DNA"/>
</dbReference>
<keyword evidence="3" id="KW-0548">Nucleotidyltransferase</keyword>
<evidence type="ECO:0000256" key="2">
    <source>
        <dbReference type="SAM" id="Phobius"/>
    </source>
</evidence>
<dbReference type="AlphaFoldDB" id="A0AAV4QHF0"/>
<dbReference type="GO" id="GO:0051046">
    <property type="term" value="P:regulation of secretion"/>
    <property type="evidence" value="ECO:0007669"/>
    <property type="project" value="TreeGrafter"/>
</dbReference>
<feature type="compositionally biased region" description="Low complexity" evidence="1">
    <location>
        <begin position="100"/>
        <end position="118"/>
    </location>
</feature>
<feature type="compositionally biased region" description="Polar residues" evidence="1">
    <location>
        <begin position="58"/>
        <end position="70"/>
    </location>
</feature>
<protein>
    <submittedName>
        <fullName evidence="3">Reverse transcriptase domain-containing protein</fullName>
    </submittedName>
</protein>
<organism evidence="3 4">
    <name type="scientific">Caerostris darwini</name>
    <dbReference type="NCBI Taxonomy" id="1538125"/>
    <lineage>
        <taxon>Eukaryota</taxon>
        <taxon>Metazoa</taxon>
        <taxon>Ecdysozoa</taxon>
        <taxon>Arthropoda</taxon>
        <taxon>Chelicerata</taxon>
        <taxon>Arachnida</taxon>
        <taxon>Araneae</taxon>
        <taxon>Araneomorphae</taxon>
        <taxon>Entelegynae</taxon>
        <taxon>Araneoidea</taxon>
        <taxon>Araneidae</taxon>
        <taxon>Caerostris</taxon>
    </lineage>
</organism>
<dbReference type="PANTHER" id="PTHR46106">
    <property type="entry name" value="IA-2 PROTEIN TYROSINE PHOSPHATASE, ISOFORM C"/>
    <property type="match status" value="1"/>
</dbReference>
<evidence type="ECO:0000313" key="3">
    <source>
        <dbReference type="EMBL" id="GIY07682.1"/>
    </source>
</evidence>
<name>A0AAV4QHF0_9ARAC</name>
<accession>A0AAV4QHF0</accession>
<keyword evidence="2" id="KW-1133">Transmembrane helix</keyword>
<proteinExistence type="predicted"/>
<dbReference type="GO" id="GO:0045202">
    <property type="term" value="C:synapse"/>
    <property type="evidence" value="ECO:0007669"/>
    <property type="project" value="TreeGrafter"/>
</dbReference>
<keyword evidence="3" id="KW-0808">Transferase</keyword>
<keyword evidence="3" id="KW-0695">RNA-directed DNA polymerase</keyword>
<dbReference type="Proteomes" id="UP001054837">
    <property type="component" value="Unassembled WGS sequence"/>
</dbReference>
<gene>
    <name evidence="3" type="primary">R1A1-elementORF2_445</name>
    <name evidence="3" type="ORF">CDAR_26461</name>
</gene>
<keyword evidence="2" id="KW-0812">Transmembrane</keyword>
<comment type="caution">
    <text evidence="3">The sequence shown here is derived from an EMBL/GenBank/DDBJ whole genome shotgun (WGS) entry which is preliminary data.</text>
</comment>
<sequence length="118" mass="13237">MRDILPIQVQYEPTKPDHDRRLVILTFALCGGVAGILLAAITAYFVRRRSTSREKLHNITQPDTEASQDYQDLCRQRMASKANEKPEPVHTVNSPKKIRSLSQEGQASSSSHSSTSSW</sequence>
<reference evidence="3 4" key="1">
    <citation type="submission" date="2021-06" db="EMBL/GenBank/DDBJ databases">
        <title>Caerostris darwini draft genome.</title>
        <authorList>
            <person name="Kono N."/>
            <person name="Arakawa K."/>
        </authorList>
    </citation>
    <scope>NUCLEOTIDE SEQUENCE [LARGE SCALE GENOMIC DNA]</scope>
</reference>
<dbReference type="PANTHER" id="PTHR46106:SF4">
    <property type="entry name" value="IA-2 PROTEIN TYROSINE PHOSPHATASE, ISOFORM C"/>
    <property type="match status" value="1"/>
</dbReference>
<keyword evidence="2" id="KW-0472">Membrane</keyword>
<dbReference type="GO" id="GO:0003964">
    <property type="term" value="F:RNA-directed DNA polymerase activity"/>
    <property type="evidence" value="ECO:0007669"/>
    <property type="project" value="UniProtKB-KW"/>
</dbReference>
<evidence type="ECO:0000256" key="1">
    <source>
        <dbReference type="SAM" id="MobiDB-lite"/>
    </source>
</evidence>
<dbReference type="GO" id="GO:0030141">
    <property type="term" value="C:secretory granule"/>
    <property type="evidence" value="ECO:0007669"/>
    <property type="project" value="InterPro"/>
</dbReference>
<dbReference type="InterPro" id="IPR033522">
    <property type="entry name" value="IA-2/IA-2_beta"/>
</dbReference>
<feature type="region of interest" description="Disordered" evidence="1">
    <location>
        <begin position="52"/>
        <end position="118"/>
    </location>
</feature>
<keyword evidence="4" id="KW-1185">Reference proteome</keyword>
<evidence type="ECO:0000313" key="4">
    <source>
        <dbReference type="Proteomes" id="UP001054837"/>
    </source>
</evidence>
<feature type="transmembrane region" description="Helical" evidence="2">
    <location>
        <begin position="22"/>
        <end position="46"/>
    </location>
</feature>